<evidence type="ECO:0000256" key="5">
    <source>
        <dbReference type="ARBA" id="ARBA00022857"/>
    </source>
</evidence>
<comment type="cofactor">
    <cofactor evidence="1">
        <name>FAD</name>
        <dbReference type="ChEBI" id="CHEBI:57692"/>
    </cofactor>
</comment>
<keyword evidence="6" id="KW-0560">Oxidoreductase</keyword>
<keyword evidence="8" id="KW-1185">Reference proteome</keyword>
<dbReference type="Gramene" id="Solyc09g091725.1.1">
    <property type="protein sequence ID" value="Solyc09g091725.1.1"/>
    <property type="gene ID" value="Solyc09g091725.1"/>
</dbReference>
<evidence type="ECO:0000256" key="4">
    <source>
        <dbReference type="ARBA" id="ARBA00022827"/>
    </source>
</evidence>
<keyword evidence="4" id="KW-0274">FAD</keyword>
<dbReference type="Proteomes" id="UP000004994">
    <property type="component" value="Chromosome 9"/>
</dbReference>
<evidence type="ECO:0000256" key="3">
    <source>
        <dbReference type="ARBA" id="ARBA00022630"/>
    </source>
</evidence>
<organism evidence="7">
    <name type="scientific">Solanum lycopersicum</name>
    <name type="common">Tomato</name>
    <name type="synonym">Lycopersicon esculentum</name>
    <dbReference type="NCBI Taxonomy" id="4081"/>
    <lineage>
        <taxon>Eukaryota</taxon>
        <taxon>Viridiplantae</taxon>
        <taxon>Streptophyta</taxon>
        <taxon>Embryophyta</taxon>
        <taxon>Tracheophyta</taxon>
        <taxon>Spermatophyta</taxon>
        <taxon>Magnoliopsida</taxon>
        <taxon>eudicotyledons</taxon>
        <taxon>Gunneridae</taxon>
        <taxon>Pentapetalae</taxon>
        <taxon>asterids</taxon>
        <taxon>lamiids</taxon>
        <taxon>Solanales</taxon>
        <taxon>Solanaceae</taxon>
        <taxon>Solanoideae</taxon>
        <taxon>Solaneae</taxon>
        <taxon>Solanum</taxon>
        <taxon>Solanum subgen. Lycopersicon</taxon>
    </lineage>
</organism>
<evidence type="ECO:0000256" key="6">
    <source>
        <dbReference type="ARBA" id="ARBA00023002"/>
    </source>
</evidence>
<reference evidence="7" key="1">
    <citation type="journal article" date="2012" name="Nature">
        <title>The tomato genome sequence provides insights into fleshy fruit evolution.</title>
        <authorList>
            <consortium name="Tomato Genome Consortium"/>
        </authorList>
    </citation>
    <scope>NUCLEOTIDE SEQUENCE [LARGE SCALE GENOMIC DNA]</scope>
    <source>
        <strain evidence="7">cv. Heinz 1706</strain>
    </source>
</reference>
<keyword evidence="3" id="KW-0285">Flavoprotein</keyword>
<accession>A0A3Q7J421</accession>
<dbReference type="GO" id="GO:0016491">
    <property type="term" value="F:oxidoreductase activity"/>
    <property type="evidence" value="ECO:0007669"/>
    <property type="project" value="UniProtKB-KW"/>
</dbReference>
<evidence type="ECO:0000313" key="7">
    <source>
        <dbReference type="EnsemblPlants" id="Solyc09g091725.1.1"/>
    </source>
</evidence>
<name>A0A3Q7J421_SOLLC</name>
<comment type="similarity">
    <text evidence="2">Belongs to the FMO family.</text>
</comment>
<sequence>MANFTKEEIDIVVVGLPYIPHKISTPKYFKPKFNTCIEAFTSGKIELYASDFLILDTRENIKGYIPKMVGVEKFKAGNYGMEIVFDLSNYENHTSVVFRSPIVSLSFYFYKVYNVSQSWKGENGLYCVGFSKRGIDGISMDAITIADDIKTVRMQDLITLHIKWGNFYLRVGDVVVEMFECTWNQKVIASF</sequence>
<dbReference type="InterPro" id="IPR050982">
    <property type="entry name" value="Auxin_biosynth/cation_transpt"/>
</dbReference>
<dbReference type="PANTHER" id="PTHR43539:SF83">
    <property type="entry name" value="FLAVIN-CONTAINING MONOOXYGENASE"/>
    <property type="match status" value="1"/>
</dbReference>
<reference evidence="7" key="2">
    <citation type="submission" date="2019-01" db="UniProtKB">
        <authorList>
            <consortium name="EnsemblPlants"/>
        </authorList>
    </citation>
    <scope>IDENTIFICATION</scope>
    <source>
        <strain evidence="7">cv. Heinz 1706</strain>
    </source>
</reference>
<evidence type="ECO:0000256" key="2">
    <source>
        <dbReference type="ARBA" id="ARBA00009183"/>
    </source>
</evidence>
<protein>
    <submittedName>
        <fullName evidence="7">Uncharacterized protein</fullName>
    </submittedName>
</protein>
<dbReference type="InParanoid" id="A0A3Q7J421"/>
<evidence type="ECO:0000313" key="8">
    <source>
        <dbReference type="Proteomes" id="UP000004994"/>
    </source>
</evidence>
<evidence type="ECO:0000256" key="1">
    <source>
        <dbReference type="ARBA" id="ARBA00001974"/>
    </source>
</evidence>
<dbReference type="EnsemblPlants" id="Solyc09g091725.1.1">
    <property type="protein sequence ID" value="Solyc09g091725.1.1"/>
    <property type="gene ID" value="Solyc09g091725.1"/>
</dbReference>
<dbReference type="AlphaFoldDB" id="A0A3Q7J421"/>
<dbReference type="PANTHER" id="PTHR43539">
    <property type="entry name" value="FLAVIN-BINDING MONOOXYGENASE-LIKE PROTEIN (AFU_ORTHOLOGUE AFUA_4G09220)"/>
    <property type="match status" value="1"/>
</dbReference>
<keyword evidence="5" id="KW-0521">NADP</keyword>
<proteinExistence type="inferred from homology"/>
<dbReference type="STRING" id="4081.A0A3Q7J421"/>